<sequence>MTTQSRWSTEEARESLMRTEQTFVRKINSAWSGFLNFALRDNVLEVAVGLMGLHYAGTKPLWGGDSMEEGMNM</sequence>
<comment type="caution">
    <text evidence="1">The sequence shown here is derived from an EMBL/GenBank/DDBJ whole genome shotgun (WGS) entry which is preliminary data.</text>
</comment>
<keyword evidence="2" id="KW-1185">Reference proteome</keyword>
<dbReference type="EMBL" id="JAACJJ010000016">
    <property type="protein sequence ID" value="KAF5324218.1"/>
    <property type="molecule type" value="Genomic_DNA"/>
</dbReference>
<evidence type="ECO:0000313" key="2">
    <source>
        <dbReference type="Proteomes" id="UP000567179"/>
    </source>
</evidence>
<dbReference type="AlphaFoldDB" id="A0A8H5BKK1"/>
<evidence type="ECO:0000313" key="1">
    <source>
        <dbReference type="EMBL" id="KAF5324218.1"/>
    </source>
</evidence>
<protein>
    <submittedName>
        <fullName evidence="1">Uncharacterized protein</fullName>
    </submittedName>
</protein>
<accession>A0A8H5BKK1</accession>
<proteinExistence type="predicted"/>
<dbReference type="Proteomes" id="UP000567179">
    <property type="component" value="Unassembled WGS sequence"/>
</dbReference>
<reference evidence="1 2" key="1">
    <citation type="journal article" date="2020" name="ISME J.">
        <title>Uncovering the hidden diversity of litter-decomposition mechanisms in mushroom-forming fungi.</title>
        <authorList>
            <person name="Floudas D."/>
            <person name="Bentzer J."/>
            <person name="Ahren D."/>
            <person name="Johansson T."/>
            <person name="Persson P."/>
            <person name="Tunlid A."/>
        </authorList>
    </citation>
    <scope>NUCLEOTIDE SEQUENCE [LARGE SCALE GENOMIC DNA]</scope>
    <source>
        <strain evidence="1 2">CBS 101986</strain>
    </source>
</reference>
<organism evidence="1 2">
    <name type="scientific">Psilocybe cf. subviscida</name>
    <dbReference type="NCBI Taxonomy" id="2480587"/>
    <lineage>
        <taxon>Eukaryota</taxon>
        <taxon>Fungi</taxon>
        <taxon>Dikarya</taxon>
        <taxon>Basidiomycota</taxon>
        <taxon>Agaricomycotina</taxon>
        <taxon>Agaricomycetes</taxon>
        <taxon>Agaricomycetidae</taxon>
        <taxon>Agaricales</taxon>
        <taxon>Agaricineae</taxon>
        <taxon>Strophariaceae</taxon>
        <taxon>Psilocybe</taxon>
    </lineage>
</organism>
<gene>
    <name evidence="1" type="ORF">D9619_011209</name>
</gene>
<name>A0A8H5BKK1_9AGAR</name>
<dbReference type="OrthoDB" id="10010920at2759"/>